<organism evidence="1 2">
    <name type="scientific">Comamonas testosteroni</name>
    <name type="common">Pseudomonas testosteroni</name>
    <dbReference type="NCBI Taxonomy" id="285"/>
    <lineage>
        <taxon>Bacteria</taxon>
        <taxon>Pseudomonadati</taxon>
        <taxon>Pseudomonadota</taxon>
        <taxon>Betaproteobacteria</taxon>
        <taxon>Burkholderiales</taxon>
        <taxon>Comamonadaceae</taxon>
        <taxon>Comamonas</taxon>
    </lineage>
</organism>
<accession>A0A096GLL9</accession>
<proteinExistence type="predicted"/>
<name>A0A096GLL9_COMTE</name>
<gene>
    <name evidence="1" type="ORF">P353_24170</name>
</gene>
<evidence type="ECO:0000313" key="2">
    <source>
        <dbReference type="Proteomes" id="UP000029553"/>
    </source>
</evidence>
<evidence type="ECO:0000313" key="1">
    <source>
        <dbReference type="EMBL" id="KGH26065.1"/>
    </source>
</evidence>
<dbReference type="EMBL" id="AWOR01000078">
    <property type="protein sequence ID" value="KGH26065.1"/>
    <property type="molecule type" value="Genomic_DNA"/>
</dbReference>
<reference evidence="1 2" key="1">
    <citation type="submission" date="2013-09" db="EMBL/GenBank/DDBJ databases">
        <title>High correlation between genotypes and phenotypes of environmental bacteria Comamonas testosteroni strains.</title>
        <authorList>
            <person name="Liu L."/>
            <person name="Zhu W."/>
            <person name="Xia X."/>
            <person name="Xu B."/>
            <person name="Luo M."/>
            <person name="Wang G."/>
        </authorList>
    </citation>
    <scope>NUCLEOTIDE SEQUENCE [LARGE SCALE GENOMIC DNA]</scope>
    <source>
        <strain evidence="1 2">JL40</strain>
    </source>
</reference>
<sequence length="44" mass="5355">MAFDHEMMMLLVLMYEKIHEKCLFFEQIAKGMHELPEKWAMQPV</sequence>
<dbReference type="AlphaFoldDB" id="A0A096GLL9"/>
<dbReference type="Proteomes" id="UP000029553">
    <property type="component" value="Unassembled WGS sequence"/>
</dbReference>
<protein>
    <submittedName>
        <fullName evidence="1">Uncharacterized protein</fullName>
    </submittedName>
</protein>
<comment type="caution">
    <text evidence="1">The sequence shown here is derived from an EMBL/GenBank/DDBJ whole genome shotgun (WGS) entry which is preliminary data.</text>
</comment>